<reference evidence="2" key="1">
    <citation type="submission" date="2021-01" db="EMBL/GenBank/DDBJ databases">
        <authorList>
            <person name="Corre E."/>
            <person name="Pelletier E."/>
            <person name="Niang G."/>
            <person name="Scheremetjew M."/>
            <person name="Finn R."/>
            <person name="Kale V."/>
            <person name="Holt S."/>
            <person name="Cochrane G."/>
            <person name="Meng A."/>
            <person name="Brown T."/>
            <person name="Cohen L."/>
        </authorList>
    </citation>
    <scope>NUCLEOTIDE SEQUENCE</scope>
    <source>
        <strain evidence="2">CCMP3107</strain>
    </source>
</reference>
<evidence type="ECO:0000313" key="2">
    <source>
        <dbReference type="EMBL" id="CAE0647363.1"/>
    </source>
</evidence>
<dbReference type="SUPFAM" id="SSF54593">
    <property type="entry name" value="Glyoxalase/Bleomycin resistance protein/Dihydroxybiphenyl dioxygenase"/>
    <property type="match status" value="1"/>
</dbReference>
<evidence type="ECO:0000256" key="1">
    <source>
        <dbReference type="SAM" id="MobiDB-lite"/>
    </source>
</evidence>
<dbReference type="AlphaFoldDB" id="A0A7S3YC63"/>
<gene>
    <name evidence="2" type="ORF">HAKA00212_LOCUS23885</name>
</gene>
<evidence type="ECO:0008006" key="3">
    <source>
        <dbReference type="Google" id="ProtNLM"/>
    </source>
</evidence>
<name>A0A7S3YC63_HETAK</name>
<dbReference type="Gene3D" id="3.10.180.10">
    <property type="entry name" value="2,3-Dihydroxybiphenyl 1,2-Dioxygenase, domain 1"/>
    <property type="match status" value="1"/>
</dbReference>
<sequence length="242" mass="26967">MNTLVHIDSFGSSKKLLQQWPEKHQTKQTASAEEGSFGGDDLKPLADDHHSIPGYHFHHYAIKTKNIFNALKFYSLLGMEEKVRFKTGAARAAWIEGVGVRLELIEVPEFMAPEGRAADLSADANVAVLGLNHAALDVTAAARACLLREQREGEKEEDRNENGAAVSRKRGEAGAEIWAFLRALNAKSEAAFQKSVRLAIRPYRQMIMNEVFDIAFISDPDGTLIELLFHVATLEHEMLPDW</sequence>
<dbReference type="InterPro" id="IPR029068">
    <property type="entry name" value="Glyas_Bleomycin-R_OHBP_Dase"/>
</dbReference>
<organism evidence="2">
    <name type="scientific">Heterosigma akashiwo</name>
    <name type="common">Chromophytic alga</name>
    <name type="synonym">Heterosigma carterae</name>
    <dbReference type="NCBI Taxonomy" id="2829"/>
    <lineage>
        <taxon>Eukaryota</taxon>
        <taxon>Sar</taxon>
        <taxon>Stramenopiles</taxon>
        <taxon>Ochrophyta</taxon>
        <taxon>Raphidophyceae</taxon>
        <taxon>Chattonellales</taxon>
        <taxon>Chattonellaceae</taxon>
        <taxon>Heterosigma</taxon>
    </lineage>
</organism>
<dbReference type="EMBL" id="HBIU01054336">
    <property type="protein sequence ID" value="CAE0647363.1"/>
    <property type="molecule type" value="Transcribed_RNA"/>
</dbReference>
<feature type="region of interest" description="Disordered" evidence="1">
    <location>
        <begin position="19"/>
        <end position="43"/>
    </location>
</feature>
<protein>
    <recommendedName>
        <fullName evidence="3">VOC domain-containing protein</fullName>
    </recommendedName>
</protein>
<proteinExistence type="predicted"/>
<accession>A0A7S3YC63</accession>